<dbReference type="EMBL" id="BLAL01000302">
    <property type="protein sequence ID" value="GET01863.1"/>
    <property type="molecule type" value="Genomic_DNA"/>
</dbReference>
<dbReference type="InterPro" id="IPR023244">
    <property type="entry name" value="Brefeldin_A-sensitivity_4"/>
</dbReference>
<protein>
    <submittedName>
        <fullName evidence="10">Protein required for ubiquinone (Coenzyme Q) biosynthesis and for respiratory growth</fullName>
    </submittedName>
</protein>
<dbReference type="AlphaFoldDB" id="A0A2Z6RV01"/>
<feature type="transmembrane region" description="Helical" evidence="5">
    <location>
        <begin position="671"/>
        <end position="693"/>
    </location>
</feature>
<keyword evidence="11" id="KW-1185">Reference proteome</keyword>
<evidence type="ECO:0000313" key="9">
    <source>
        <dbReference type="EMBL" id="GBC00332.1"/>
    </source>
</evidence>
<evidence type="ECO:0000259" key="8">
    <source>
        <dbReference type="Pfam" id="PF13515"/>
    </source>
</evidence>
<reference evidence="9 11" key="1">
    <citation type="submission" date="2017-11" db="EMBL/GenBank/DDBJ databases">
        <title>The genome of Rhizophagus clarus HR1 reveals common genetic basis of auxotrophy among arbuscular mycorrhizal fungi.</title>
        <authorList>
            <person name="Kobayashi Y."/>
        </authorList>
    </citation>
    <scope>NUCLEOTIDE SEQUENCE [LARGE SCALE GENOMIC DNA]</scope>
    <source>
        <strain evidence="9 11">HR1</strain>
    </source>
</reference>
<dbReference type="GO" id="GO:0016020">
    <property type="term" value="C:membrane"/>
    <property type="evidence" value="ECO:0007669"/>
    <property type="project" value="UniProtKB-SubCell"/>
</dbReference>
<dbReference type="PANTHER" id="PTHR37994:SF1">
    <property type="entry name" value="ER TRANSPORTER 6TM N-TERMINAL DOMAIN-CONTAINING PROTEIN"/>
    <property type="match status" value="1"/>
</dbReference>
<name>A0A2Z6RV01_9GLOM</name>
<dbReference type="STRING" id="94130.A0A2Z6RV01"/>
<dbReference type="EMBL" id="BEXD01003124">
    <property type="protein sequence ID" value="GBC00332.1"/>
    <property type="molecule type" value="Genomic_DNA"/>
</dbReference>
<dbReference type="Pfam" id="PF10334">
    <property type="entry name" value="BRE4"/>
    <property type="match status" value="1"/>
</dbReference>
<keyword evidence="10" id="KW-0830">Ubiquinone</keyword>
<dbReference type="InterPro" id="IPR018823">
    <property type="entry name" value="ArAE_2_N"/>
</dbReference>
<dbReference type="OrthoDB" id="2274698at2759"/>
<proteinExistence type="predicted"/>
<gene>
    <name evidence="10" type="ORF">RCL2_002824900</name>
    <name evidence="9" type="ORF">RclHR1_03810021</name>
</gene>
<feature type="transmembrane region" description="Helical" evidence="5">
    <location>
        <begin position="159"/>
        <end position="182"/>
    </location>
</feature>
<reference evidence="10" key="2">
    <citation type="submission" date="2019-10" db="EMBL/GenBank/DDBJ databases">
        <title>Conservation and host-specific expression of non-tandemly repeated heterogenous ribosome RNA gene in arbuscular mycorrhizal fungi.</title>
        <authorList>
            <person name="Maeda T."/>
            <person name="Kobayashi Y."/>
            <person name="Nakagawa T."/>
            <person name="Ezawa T."/>
            <person name="Yamaguchi K."/>
            <person name="Bino T."/>
            <person name="Nishimoto Y."/>
            <person name="Shigenobu S."/>
            <person name="Kawaguchi M."/>
        </authorList>
    </citation>
    <scope>NUCLEOTIDE SEQUENCE</scope>
    <source>
        <strain evidence="10">HR1</strain>
    </source>
</reference>
<comment type="caution">
    <text evidence="9">The sequence shown here is derived from an EMBL/GenBank/DDBJ whole genome shotgun (WGS) entry which is preliminary data.</text>
</comment>
<dbReference type="Proteomes" id="UP000247702">
    <property type="component" value="Unassembled WGS sequence"/>
</dbReference>
<dbReference type="InterPro" id="IPR049453">
    <property type="entry name" value="Memb_transporter_dom"/>
</dbReference>
<comment type="subcellular location">
    <subcellularLocation>
        <location evidence="1">Membrane</location>
        <topology evidence="1">Multi-pass membrane protein</topology>
    </subcellularLocation>
</comment>
<dbReference type="Pfam" id="PF10337">
    <property type="entry name" value="ArAE_2_N"/>
    <property type="match status" value="1"/>
</dbReference>
<feature type="transmembrane region" description="Helical" evidence="5">
    <location>
        <begin position="220"/>
        <end position="238"/>
    </location>
</feature>
<dbReference type="Pfam" id="PF13515">
    <property type="entry name" value="FUSC_2"/>
    <property type="match status" value="1"/>
</dbReference>
<dbReference type="PANTHER" id="PTHR37994">
    <property type="entry name" value="ARAE_2_N DOMAIN-CONTAINING PROTEIN-RELATED"/>
    <property type="match status" value="1"/>
</dbReference>
<feature type="transmembrane region" description="Helical" evidence="5">
    <location>
        <begin position="131"/>
        <end position="147"/>
    </location>
</feature>
<feature type="domain" description="Integral membrane bound transporter" evidence="8">
    <location>
        <begin position="645"/>
        <end position="776"/>
    </location>
</feature>
<dbReference type="PRINTS" id="PR02047">
    <property type="entry name" value="BREFELDNASP4"/>
</dbReference>
<feature type="transmembrane region" description="Helical" evidence="5">
    <location>
        <begin position="621"/>
        <end position="641"/>
    </location>
</feature>
<sequence length="1010" mass="114277">MENTAGTHSKSPLTIITNFDDDIISEEPYDNELTLTGDELLRAVQKVTSGNGDYAKEFSGEFSKPGLEKPAEVSFKPKRLLPRLTWSSINKCYGYLMKKATWPMAKRVIKAAVAYWLAYVIDLIVPVMQSIGSGTFLAIVMVCYFQPSRTFGSLFESAAWGIVAAFMATAWSLIAITISSALREHGQMFDISATIIHVTFLAIGTFVLSYDKIKWPPMRYGAINACIIMTFSLTQAYVSPNDKYHIIKSLLIPMLIGPACSLLVNILLWPENATTNYIPYLHETLQGFIDLLDQETHFFLQDTYNRNTIAKLHRAVQDNLANLDNAKREAQHEVSFSKIGPEDIKEITRLVKSMHMTLGGLALSGVIEEELMKDGEEGTVEIRIHGDDTDVKSIIVDEPLSPTSTIGTIGNEDDFINLLKILRPICTELSEACQLCLADCITRVDHLQHNCCEPWYYRLWPFKHKPRADHNKNVLDDPFGHLQEAIAKFHYSREEALDRLFDETQTISPSPQRLFLLLILFENSLREVSESLGFLVGIIKVLSTTRQSKKFWFPEIPILKRIRNFGEIDEDGWKIYEHISKDEEGELGNEVFDPDVTPPSNSIQKFWYHLWLIRNWFDSKYAVFAFKNTLIVTCLCLPAFLPGSYKWFDTYRGQWAVVSAVLSFAPTTGGAVLQFLGRLLGVAMGAIMALIAWEMTKGNVYGLASVLFLFSLLLWFIYLNSKVWTVGGIIMLVNFPLVLANAYQASYGVGILDNIYTIAAKRTTAVSIGITAAFVMNMIPWPHTGRVEVRHRLSRTIIDIGVLYSMTVSSLIKGNKDSDNLITTKSFRKLVTRINRSIAIERLLLSRTVYEPPLRGNYPMEKYARMIEIVEHMVNLVSGMEYTLHGLNETEWRTDLEEALNPSKCYYITHILTAFHILSTALENRIPLPPYNIISTATKHGQYGLGYRVSRRIKKTASELTKEDLETPAYASYCAYLIKTSHLTNELNKLVSVVKSLVGVNRYVKELIDF</sequence>
<feature type="transmembrane region" description="Helical" evidence="5">
    <location>
        <begin position="188"/>
        <end position="208"/>
    </location>
</feature>
<dbReference type="InterPro" id="IPR018820">
    <property type="entry name" value="BRE4-related_DUF2421"/>
</dbReference>
<feature type="domain" description="Putative ER transporter 6TM N-terminal" evidence="7">
    <location>
        <begin position="185"/>
        <end position="492"/>
    </location>
</feature>
<evidence type="ECO:0000256" key="2">
    <source>
        <dbReference type="ARBA" id="ARBA00022692"/>
    </source>
</evidence>
<organism evidence="9 11">
    <name type="scientific">Rhizophagus clarus</name>
    <dbReference type="NCBI Taxonomy" id="94130"/>
    <lineage>
        <taxon>Eukaryota</taxon>
        <taxon>Fungi</taxon>
        <taxon>Fungi incertae sedis</taxon>
        <taxon>Mucoromycota</taxon>
        <taxon>Glomeromycotina</taxon>
        <taxon>Glomeromycetes</taxon>
        <taxon>Glomerales</taxon>
        <taxon>Glomeraceae</taxon>
        <taxon>Rhizophagus</taxon>
    </lineage>
</organism>
<evidence type="ECO:0000259" key="7">
    <source>
        <dbReference type="Pfam" id="PF10337"/>
    </source>
</evidence>
<feature type="domain" description="DUF2421" evidence="6">
    <location>
        <begin position="780"/>
        <end position="999"/>
    </location>
</feature>
<evidence type="ECO:0000256" key="4">
    <source>
        <dbReference type="ARBA" id="ARBA00023136"/>
    </source>
</evidence>
<accession>A0A2Z6RV01</accession>
<feature type="transmembrane region" description="Helical" evidence="5">
    <location>
        <begin position="250"/>
        <end position="269"/>
    </location>
</feature>
<evidence type="ECO:0000256" key="3">
    <source>
        <dbReference type="ARBA" id="ARBA00022989"/>
    </source>
</evidence>
<keyword evidence="4 5" id="KW-0472">Membrane</keyword>
<evidence type="ECO:0000313" key="11">
    <source>
        <dbReference type="Proteomes" id="UP000247702"/>
    </source>
</evidence>
<evidence type="ECO:0000259" key="6">
    <source>
        <dbReference type="Pfam" id="PF10334"/>
    </source>
</evidence>
<keyword evidence="2 5" id="KW-0812">Transmembrane</keyword>
<evidence type="ECO:0000256" key="1">
    <source>
        <dbReference type="ARBA" id="ARBA00004141"/>
    </source>
</evidence>
<evidence type="ECO:0000256" key="5">
    <source>
        <dbReference type="SAM" id="Phobius"/>
    </source>
</evidence>
<feature type="transmembrane region" description="Helical" evidence="5">
    <location>
        <begin position="700"/>
        <end position="718"/>
    </location>
</feature>
<evidence type="ECO:0000313" key="10">
    <source>
        <dbReference type="EMBL" id="GET01863.1"/>
    </source>
</evidence>
<keyword evidence="3 5" id="KW-1133">Transmembrane helix</keyword>
<feature type="transmembrane region" description="Helical" evidence="5">
    <location>
        <begin position="764"/>
        <end position="781"/>
    </location>
</feature>
<feature type="transmembrane region" description="Helical" evidence="5">
    <location>
        <begin position="724"/>
        <end position="743"/>
    </location>
</feature>
<dbReference type="Proteomes" id="UP000615446">
    <property type="component" value="Unassembled WGS sequence"/>
</dbReference>